<feature type="non-terminal residue" evidence="1">
    <location>
        <position position="131"/>
    </location>
</feature>
<evidence type="ECO:0000313" key="2">
    <source>
        <dbReference type="Proteomes" id="UP000315759"/>
    </source>
</evidence>
<protein>
    <submittedName>
        <fullName evidence="1">Uncharacterized protein</fullName>
    </submittedName>
</protein>
<gene>
    <name evidence="1" type="ORF">D8S82_33565</name>
</gene>
<dbReference type="AlphaFoldDB" id="A0A544VQA1"/>
<proteinExistence type="predicted"/>
<dbReference type="EMBL" id="VIFX01000153">
    <property type="protein sequence ID" value="TQR78549.1"/>
    <property type="molecule type" value="Genomic_DNA"/>
</dbReference>
<sequence length="131" mass="14224">MTSNKRLGEFALAFDAGTWVWGPRVFARADAPSPIGTAPATGMEPFCGHYRSYSPWFTNFRVLLRRGRLLLVAPGGVEAPADEAELVPLGGSTFRIGADPRLPERIVFGPLVGAVAPWADRDGCRYSRAFT</sequence>
<dbReference type="Proteomes" id="UP000315759">
    <property type="component" value="Unassembled WGS sequence"/>
</dbReference>
<evidence type="ECO:0000313" key="1">
    <source>
        <dbReference type="EMBL" id="TQR78549.1"/>
    </source>
</evidence>
<comment type="caution">
    <text evidence="1">The sequence shown here is derived from an EMBL/GenBank/DDBJ whole genome shotgun (WGS) entry which is preliminary data.</text>
</comment>
<dbReference type="RefSeq" id="WP_221890245.1">
    <property type="nucleotide sequence ID" value="NZ_VIFX01000153.1"/>
</dbReference>
<keyword evidence="2" id="KW-1185">Reference proteome</keyword>
<reference evidence="1 2" key="1">
    <citation type="submission" date="2018-10" db="EMBL/GenBank/DDBJ databases">
        <title>Draft genome of Mycobacterium hodleri strain B.</title>
        <authorList>
            <person name="Amande T.J."/>
            <person name="Mcgenity T.J."/>
        </authorList>
    </citation>
    <scope>NUCLEOTIDE SEQUENCE [LARGE SCALE GENOMIC DNA]</scope>
    <source>
        <strain evidence="1 2">B</strain>
    </source>
</reference>
<organism evidence="1 2">
    <name type="scientific">Mycolicibacterium hodleri</name>
    <dbReference type="NCBI Taxonomy" id="49897"/>
    <lineage>
        <taxon>Bacteria</taxon>
        <taxon>Bacillati</taxon>
        <taxon>Actinomycetota</taxon>
        <taxon>Actinomycetes</taxon>
        <taxon>Mycobacteriales</taxon>
        <taxon>Mycobacteriaceae</taxon>
        <taxon>Mycolicibacterium</taxon>
    </lineage>
</organism>
<name>A0A544VQA1_9MYCO</name>
<accession>A0A544VQA1</accession>